<name>A0A518DX94_9BACT</name>
<dbReference type="Gene3D" id="3.40.50.880">
    <property type="match status" value="1"/>
</dbReference>
<dbReference type="SUPFAM" id="SSF53300">
    <property type="entry name" value="vWA-like"/>
    <property type="match status" value="1"/>
</dbReference>
<feature type="transmembrane region" description="Helical" evidence="2">
    <location>
        <begin position="12"/>
        <end position="35"/>
    </location>
</feature>
<dbReference type="Proteomes" id="UP000317648">
    <property type="component" value="Chromosome"/>
</dbReference>
<keyword evidence="5" id="KW-1185">Reference proteome</keyword>
<dbReference type="EMBL" id="CP036433">
    <property type="protein sequence ID" value="QDU96455.1"/>
    <property type="molecule type" value="Genomic_DNA"/>
</dbReference>
<dbReference type="Pfam" id="PF07584">
    <property type="entry name" value="BatA"/>
    <property type="match status" value="1"/>
</dbReference>
<proteinExistence type="predicted"/>
<keyword evidence="2" id="KW-1133">Transmembrane helix</keyword>
<dbReference type="InterPro" id="IPR036465">
    <property type="entry name" value="vWFA_dom_sf"/>
</dbReference>
<feature type="transmembrane region" description="Helical" evidence="2">
    <location>
        <begin position="66"/>
        <end position="85"/>
    </location>
</feature>
<dbReference type="OrthoDB" id="7052926at2"/>
<dbReference type="InterPro" id="IPR029062">
    <property type="entry name" value="Class_I_gatase-like"/>
</dbReference>
<keyword evidence="2" id="KW-0812">Transmembrane</keyword>
<dbReference type="CDD" id="cd03143">
    <property type="entry name" value="A4_beta-galactosidase_middle_domain"/>
    <property type="match status" value="1"/>
</dbReference>
<protein>
    <recommendedName>
        <fullName evidence="3">VWFA domain-containing protein</fullName>
    </recommendedName>
</protein>
<feature type="region of interest" description="Disordered" evidence="1">
    <location>
        <begin position="661"/>
        <end position="699"/>
    </location>
</feature>
<dbReference type="PROSITE" id="PS50234">
    <property type="entry name" value="VWFA"/>
    <property type="match status" value="1"/>
</dbReference>
<dbReference type="PANTHER" id="PTHR37464:SF1">
    <property type="entry name" value="BLL2463 PROTEIN"/>
    <property type="match status" value="1"/>
</dbReference>
<dbReference type="RefSeq" id="WP_145055085.1">
    <property type="nucleotide sequence ID" value="NZ_CP036433.1"/>
</dbReference>
<dbReference type="NCBIfam" id="TIGR02226">
    <property type="entry name" value="two_anch"/>
    <property type="match status" value="1"/>
</dbReference>
<keyword evidence="2" id="KW-0472">Membrane</keyword>
<evidence type="ECO:0000256" key="2">
    <source>
        <dbReference type="SAM" id="Phobius"/>
    </source>
</evidence>
<sequence length="811" mass="88578">MLESIGAWFGGWLLSPWLLGLGAALMASPILIHLLNRRKFRVVDWAAMDFLLEADRRNRRRVQLENLLLLLLRCLAMLLLGLMLARPFSCQFAPGLFEAQRFERIVLFDDSLSMQVVSGNQTTLDRAKEELKSLVRGLADNDSEDSLTVLLASRPSERLLNAAPIQSSDDDLIKLFKAIDEIEASDRAAQLTAGLLEIEELIAGESKNVNRVAYLLSDMRRRDWRLDDPQDDNPPALLKRLADTVSACLVIDVGSADDPAANLAVAAIAPEDTLIGGVATQFQVTVANPSDTEARDVAVELSVGEGLPMVRTIDRIAPGAMATEPFLFKLPLLIDADSTPVRIRASVIAASPAQDRLAADSERFYAGTVVRGVPTLLVDGAPSSIPHRAESYYLQKALEPPGDLLSGVSAEIVTDTQFESMSLDRFQVIFLCNVYRLSEQRCQSLRAWVQAGGGLMILPGDQVDERDFNKHFAEGADPLSPLRLMRLAGDETAAVWSQLQVDAPQHPALKEFGGQNNPLIDSVKIFRWWKTEVAVPSDTAAADAPPVDPQPVAAADDATVAQGAAVVLARVGEEGDVTPAIAEKRFGRGRVAMMAMPADADWSDWASYPSFLIAMQEFTQYLADDAGVRRELAVGETLRQTIDLTRSQRIGTLTLPGGAQASIQAEESAGRPAPAGESPDSQENAADDTPSAARENEADIQAPSVPLWEIVYDAVDQRGYYELRLPQNQGGEQSYLFAANVDPTESDLRRVDLVQLEQQLDHPRIVLLAAGGASQTAVSGKQNEWWRRTLYLLLGVLFAEQGLAWFFGRRR</sequence>
<evidence type="ECO:0000313" key="5">
    <source>
        <dbReference type="Proteomes" id="UP000317648"/>
    </source>
</evidence>
<feature type="domain" description="VWFA" evidence="3">
    <location>
        <begin position="103"/>
        <end position="301"/>
    </location>
</feature>
<evidence type="ECO:0000256" key="1">
    <source>
        <dbReference type="SAM" id="MobiDB-lite"/>
    </source>
</evidence>
<evidence type="ECO:0000259" key="3">
    <source>
        <dbReference type="PROSITE" id="PS50234"/>
    </source>
</evidence>
<dbReference type="PANTHER" id="PTHR37464">
    <property type="entry name" value="BLL2463 PROTEIN"/>
    <property type="match status" value="1"/>
</dbReference>
<organism evidence="4 5">
    <name type="scientific">Lignipirellula cremea</name>
    <dbReference type="NCBI Taxonomy" id="2528010"/>
    <lineage>
        <taxon>Bacteria</taxon>
        <taxon>Pseudomonadati</taxon>
        <taxon>Planctomycetota</taxon>
        <taxon>Planctomycetia</taxon>
        <taxon>Pirellulales</taxon>
        <taxon>Pirellulaceae</taxon>
        <taxon>Lignipirellula</taxon>
    </lineage>
</organism>
<evidence type="ECO:0000313" key="4">
    <source>
        <dbReference type="EMBL" id="QDU96455.1"/>
    </source>
</evidence>
<dbReference type="InterPro" id="IPR024163">
    <property type="entry name" value="Aerotolerance_reg_N"/>
</dbReference>
<gene>
    <name evidence="4" type="ORF">Pla8534_42760</name>
</gene>
<accession>A0A518DX94</accession>
<dbReference type="InterPro" id="IPR002035">
    <property type="entry name" value="VWF_A"/>
</dbReference>
<dbReference type="Gene3D" id="3.40.50.410">
    <property type="entry name" value="von Willebrand factor, type A domain"/>
    <property type="match status" value="1"/>
</dbReference>
<dbReference type="SUPFAM" id="SSF52317">
    <property type="entry name" value="Class I glutamine amidotransferase-like"/>
    <property type="match status" value="1"/>
</dbReference>
<dbReference type="KEGG" id="lcre:Pla8534_42760"/>
<reference evidence="4 5" key="1">
    <citation type="submission" date="2019-02" db="EMBL/GenBank/DDBJ databases">
        <title>Deep-cultivation of Planctomycetes and their phenomic and genomic characterization uncovers novel biology.</title>
        <authorList>
            <person name="Wiegand S."/>
            <person name="Jogler M."/>
            <person name="Boedeker C."/>
            <person name="Pinto D."/>
            <person name="Vollmers J."/>
            <person name="Rivas-Marin E."/>
            <person name="Kohn T."/>
            <person name="Peeters S.H."/>
            <person name="Heuer A."/>
            <person name="Rast P."/>
            <person name="Oberbeckmann S."/>
            <person name="Bunk B."/>
            <person name="Jeske O."/>
            <person name="Meyerdierks A."/>
            <person name="Storesund J.E."/>
            <person name="Kallscheuer N."/>
            <person name="Luecker S."/>
            <person name="Lage O.M."/>
            <person name="Pohl T."/>
            <person name="Merkel B.J."/>
            <person name="Hornburger P."/>
            <person name="Mueller R.-W."/>
            <person name="Bruemmer F."/>
            <person name="Labrenz M."/>
            <person name="Spormann A.M."/>
            <person name="Op den Camp H."/>
            <person name="Overmann J."/>
            <person name="Amann R."/>
            <person name="Jetten M.S.M."/>
            <person name="Mascher T."/>
            <person name="Medema M.H."/>
            <person name="Devos D.P."/>
            <person name="Kaster A.-K."/>
            <person name="Ovreas L."/>
            <person name="Rohde M."/>
            <person name="Galperin M.Y."/>
            <person name="Jogler C."/>
        </authorList>
    </citation>
    <scope>NUCLEOTIDE SEQUENCE [LARGE SCALE GENOMIC DNA]</scope>
    <source>
        <strain evidence="4 5">Pla85_3_4</strain>
    </source>
</reference>
<dbReference type="InterPro" id="IPR011933">
    <property type="entry name" value="Double_TM_dom"/>
</dbReference>
<dbReference type="AlphaFoldDB" id="A0A518DX94"/>